<accession>A0ABR2CDH8</accession>
<evidence type="ECO:0008006" key="3">
    <source>
        <dbReference type="Google" id="ProtNLM"/>
    </source>
</evidence>
<dbReference type="Proteomes" id="UP001472677">
    <property type="component" value="Unassembled WGS sequence"/>
</dbReference>
<dbReference type="EMBL" id="JBBPBM010000055">
    <property type="protein sequence ID" value="KAK8517564.1"/>
    <property type="molecule type" value="Genomic_DNA"/>
</dbReference>
<dbReference type="PANTHER" id="PTHR47926">
    <property type="entry name" value="PENTATRICOPEPTIDE REPEAT-CONTAINING PROTEIN"/>
    <property type="match status" value="1"/>
</dbReference>
<dbReference type="InterPro" id="IPR046960">
    <property type="entry name" value="PPR_At4g14850-like_plant"/>
</dbReference>
<protein>
    <recommendedName>
        <fullName evidence="3">Pentatricopeptide repeat-containing protein</fullName>
    </recommendedName>
</protein>
<reference evidence="1 2" key="1">
    <citation type="journal article" date="2024" name="G3 (Bethesda)">
        <title>Genome assembly of Hibiscus sabdariffa L. provides insights into metabolisms of medicinal natural products.</title>
        <authorList>
            <person name="Kim T."/>
        </authorList>
    </citation>
    <scope>NUCLEOTIDE SEQUENCE [LARGE SCALE GENOMIC DNA]</scope>
    <source>
        <strain evidence="1">TK-2024</strain>
        <tissue evidence="1">Old leaves</tissue>
    </source>
</reference>
<comment type="caution">
    <text evidence="1">The sequence shown here is derived from an EMBL/GenBank/DDBJ whole genome shotgun (WGS) entry which is preliminary data.</text>
</comment>
<evidence type="ECO:0000313" key="2">
    <source>
        <dbReference type="Proteomes" id="UP001472677"/>
    </source>
</evidence>
<name>A0ABR2CDH8_9ROSI</name>
<gene>
    <name evidence="1" type="ORF">V6N12_016410</name>
</gene>
<sequence length="109" mass="12375">MQSGIRPNEFKFVAACTDDAAEEIGKQVHGYTTRIHFNPLSFAVSALVHMYSKCGNVENSKRVFNGMSQPDLVSWIKSKEIHEFLGKLSKRIREEGYVQLGLIKFNPRT</sequence>
<keyword evidence="2" id="KW-1185">Reference proteome</keyword>
<proteinExistence type="predicted"/>
<dbReference type="PANTHER" id="PTHR47926:SF414">
    <property type="entry name" value="PENTATRICOPEPTIDE REPEAT-CONTAINING PROTEIN DOT4, CHLOROPLASTIC-LIKE"/>
    <property type="match status" value="1"/>
</dbReference>
<organism evidence="1 2">
    <name type="scientific">Hibiscus sabdariffa</name>
    <name type="common">roselle</name>
    <dbReference type="NCBI Taxonomy" id="183260"/>
    <lineage>
        <taxon>Eukaryota</taxon>
        <taxon>Viridiplantae</taxon>
        <taxon>Streptophyta</taxon>
        <taxon>Embryophyta</taxon>
        <taxon>Tracheophyta</taxon>
        <taxon>Spermatophyta</taxon>
        <taxon>Magnoliopsida</taxon>
        <taxon>eudicotyledons</taxon>
        <taxon>Gunneridae</taxon>
        <taxon>Pentapetalae</taxon>
        <taxon>rosids</taxon>
        <taxon>malvids</taxon>
        <taxon>Malvales</taxon>
        <taxon>Malvaceae</taxon>
        <taxon>Malvoideae</taxon>
        <taxon>Hibiscus</taxon>
    </lineage>
</organism>
<evidence type="ECO:0000313" key="1">
    <source>
        <dbReference type="EMBL" id="KAK8517564.1"/>
    </source>
</evidence>